<dbReference type="AlphaFoldDB" id="L8EAU4"/>
<dbReference type="EMBL" id="HF584434">
    <property type="protein sequence ID" value="CCQ43931.1"/>
    <property type="molecule type" value="Genomic_DNA"/>
</dbReference>
<reference evidence="1" key="1">
    <citation type="journal article" date="2013" name="PLoS ONE">
        <title>Direct detection of alternative open reading frames translation products in human significantly expands the proteome.</title>
        <authorList>
            <person name="Vanderperre B."/>
            <person name="Lucier J.-F."/>
            <person name="Motard J."/>
            <person name="Tremblay G."/>
            <person name="Vanderperre S."/>
            <person name="Wisztorski M."/>
            <person name="Salzet M."/>
            <person name="Boisvert F.-M."/>
            <person name="Roucou X."/>
        </authorList>
    </citation>
    <scope>NUCLEOTIDE SEQUENCE</scope>
</reference>
<proteinExistence type="predicted"/>
<evidence type="ECO:0000313" key="1">
    <source>
        <dbReference type="EMBL" id="CCQ43931.1"/>
    </source>
</evidence>
<dbReference type="ChiTaRS" id="RD3">
    <property type="organism name" value="human"/>
</dbReference>
<sequence length="52" mass="5883">MSSHGLWPVPNSFFQRLSSKDFRCCPKEPRFLNSRVPLSAAGHTCSLAFSRK</sequence>
<gene>
    <name evidence="1" type="primary">RD3</name>
</gene>
<dbReference type="OrthoDB" id="10072259at2759"/>
<accession>L8EAU4</accession>
<organism evidence="1">
    <name type="scientific">Homo sapiens</name>
    <name type="common">Human</name>
    <dbReference type="NCBI Taxonomy" id="9606"/>
    <lineage>
        <taxon>Eukaryota</taxon>
        <taxon>Metazoa</taxon>
        <taxon>Chordata</taxon>
        <taxon>Craniata</taxon>
        <taxon>Vertebrata</taxon>
        <taxon>Euteleostomi</taxon>
        <taxon>Mammalia</taxon>
        <taxon>Eutheria</taxon>
        <taxon>Euarchontoglires</taxon>
        <taxon>Primates</taxon>
        <taxon>Haplorrhini</taxon>
        <taxon>Catarrhini</taxon>
        <taxon>Hominidae</taxon>
        <taxon>Homo</taxon>
    </lineage>
</organism>
<protein>
    <submittedName>
        <fullName evidence="1">Alternative protein RD3</fullName>
    </submittedName>
</protein>
<name>L8EAU4_HUMAN</name>